<protein>
    <submittedName>
        <fullName evidence="1">Uncharacterized protein</fullName>
    </submittedName>
</protein>
<comment type="caution">
    <text evidence="1">The sequence shown here is derived from an EMBL/GenBank/DDBJ whole genome shotgun (WGS) entry which is preliminary data.</text>
</comment>
<reference evidence="1 2" key="1">
    <citation type="journal article" date="2018" name="Sci. Rep.">
        <title>Genomic signatures of local adaptation to the degree of environmental predictability in rotifers.</title>
        <authorList>
            <person name="Franch-Gras L."/>
            <person name="Hahn C."/>
            <person name="Garcia-Roger E.M."/>
            <person name="Carmona M.J."/>
            <person name="Serra M."/>
            <person name="Gomez A."/>
        </authorList>
    </citation>
    <scope>NUCLEOTIDE SEQUENCE [LARGE SCALE GENOMIC DNA]</scope>
    <source>
        <strain evidence="1">HYR1</strain>
    </source>
</reference>
<proteinExistence type="predicted"/>
<accession>A0A3M7PSX5</accession>
<name>A0A3M7PSX5_BRAPC</name>
<evidence type="ECO:0000313" key="1">
    <source>
        <dbReference type="EMBL" id="RNA01768.1"/>
    </source>
</evidence>
<keyword evidence="2" id="KW-1185">Reference proteome</keyword>
<organism evidence="1 2">
    <name type="scientific">Brachionus plicatilis</name>
    <name type="common">Marine rotifer</name>
    <name type="synonym">Brachionus muelleri</name>
    <dbReference type="NCBI Taxonomy" id="10195"/>
    <lineage>
        <taxon>Eukaryota</taxon>
        <taxon>Metazoa</taxon>
        <taxon>Spiralia</taxon>
        <taxon>Gnathifera</taxon>
        <taxon>Rotifera</taxon>
        <taxon>Eurotatoria</taxon>
        <taxon>Monogononta</taxon>
        <taxon>Pseudotrocha</taxon>
        <taxon>Ploima</taxon>
        <taxon>Brachionidae</taxon>
        <taxon>Brachionus</taxon>
    </lineage>
</organism>
<sequence length="79" mass="9327">MKDQDFVDETKSGFKKNFVLFFCTKSYKTINLYSSSLEKKENSFTRDFLFKASSEKDAWISCGKYENWICEIVGQSFNF</sequence>
<gene>
    <name evidence="1" type="ORF">BpHYR1_040767</name>
</gene>
<dbReference type="EMBL" id="REGN01009179">
    <property type="protein sequence ID" value="RNA01768.1"/>
    <property type="molecule type" value="Genomic_DNA"/>
</dbReference>
<evidence type="ECO:0000313" key="2">
    <source>
        <dbReference type="Proteomes" id="UP000276133"/>
    </source>
</evidence>
<dbReference type="Proteomes" id="UP000276133">
    <property type="component" value="Unassembled WGS sequence"/>
</dbReference>
<dbReference type="AlphaFoldDB" id="A0A3M7PSX5"/>